<accession>A0A562TI39</accession>
<protein>
    <submittedName>
        <fullName evidence="2">Uncharacterized protein</fullName>
    </submittedName>
</protein>
<keyword evidence="3" id="KW-1185">Reference proteome</keyword>
<comment type="caution">
    <text evidence="2">The sequence shown here is derived from an EMBL/GenBank/DDBJ whole genome shotgun (WGS) entry which is preliminary data.</text>
</comment>
<name>A0A562TI39_9HYPH</name>
<dbReference type="Proteomes" id="UP000320593">
    <property type="component" value="Unassembled WGS sequence"/>
</dbReference>
<evidence type="ECO:0000313" key="2">
    <source>
        <dbReference type="EMBL" id="TWI92924.1"/>
    </source>
</evidence>
<evidence type="ECO:0000256" key="1">
    <source>
        <dbReference type="SAM" id="MobiDB-lite"/>
    </source>
</evidence>
<dbReference type="AlphaFoldDB" id="A0A562TI39"/>
<dbReference type="EMBL" id="VLLF01000001">
    <property type="protein sequence ID" value="TWI92924.1"/>
    <property type="molecule type" value="Genomic_DNA"/>
</dbReference>
<evidence type="ECO:0000313" key="3">
    <source>
        <dbReference type="Proteomes" id="UP000320593"/>
    </source>
</evidence>
<proteinExistence type="predicted"/>
<dbReference type="OrthoDB" id="5769175at2"/>
<dbReference type="RefSeq" id="WP_145340446.1">
    <property type="nucleotide sequence ID" value="NZ_SMLY01000087.1"/>
</dbReference>
<feature type="region of interest" description="Disordered" evidence="1">
    <location>
        <begin position="183"/>
        <end position="221"/>
    </location>
</feature>
<feature type="region of interest" description="Disordered" evidence="1">
    <location>
        <begin position="1"/>
        <end position="38"/>
    </location>
</feature>
<gene>
    <name evidence="2" type="ORF">JM93_00476</name>
</gene>
<reference evidence="2 3" key="1">
    <citation type="submission" date="2019-07" db="EMBL/GenBank/DDBJ databases">
        <title>Genomic Encyclopedia of Archaeal and Bacterial Type Strains, Phase II (KMG-II): from individual species to whole genera.</title>
        <authorList>
            <person name="Goeker M."/>
        </authorList>
    </citation>
    <scope>NUCLEOTIDE SEQUENCE [LARGE SCALE GENOMIC DNA]</scope>
    <source>
        <strain evidence="2 3">ATCC BAA-252</strain>
    </source>
</reference>
<organism evidence="2 3">
    <name type="scientific">Roseibium hamelinense</name>
    <dbReference type="NCBI Taxonomy" id="150831"/>
    <lineage>
        <taxon>Bacteria</taxon>
        <taxon>Pseudomonadati</taxon>
        <taxon>Pseudomonadota</taxon>
        <taxon>Alphaproteobacteria</taxon>
        <taxon>Hyphomicrobiales</taxon>
        <taxon>Stappiaceae</taxon>
        <taxon>Roseibium</taxon>
    </lineage>
</organism>
<sequence>MTLVSPVEPPQQTLDHVRTSVGNPANADRPREVQRSNPAMGFGDFLDVINPLQHIPVVSNVYRAVTNDQISDSARYAGHALYGMAFGGPIGLGAMLGYSVGETAVAKMAAQPGGLEETPSGPAPAPESSEATIAAAVDIPVPGSKPDDTGPAREINEVLGAEIGRTSEGAVKPPVDLMQLLSDTVPSPREKPTGENPPGSEDRQNEPAVSPEQKLDAIAAHGANHLPLEVLKVLQKRHVSRTHAEQS</sequence>